<evidence type="ECO:0000259" key="3">
    <source>
        <dbReference type="PROSITE" id="PS50977"/>
    </source>
</evidence>
<feature type="domain" description="HTH tetR-type" evidence="3">
    <location>
        <begin position="13"/>
        <end position="73"/>
    </location>
</feature>
<dbReference type="SUPFAM" id="SSF46689">
    <property type="entry name" value="Homeodomain-like"/>
    <property type="match status" value="1"/>
</dbReference>
<dbReference type="InterPro" id="IPR009057">
    <property type="entry name" value="Homeodomain-like_sf"/>
</dbReference>
<comment type="caution">
    <text evidence="4">The sequence shown here is derived from an EMBL/GenBank/DDBJ whole genome shotgun (WGS) entry which is preliminary data.</text>
</comment>
<feature type="DNA-binding region" description="H-T-H motif" evidence="2">
    <location>
        <begin position="36"/>
        <end position="55"/>
    </location>
</feature>
<evidence type="ECO:0000256" key="2">
    <source>
        <dbReference type="PROSITE-ProRule" id="PRU00335"/>
    </source>
</evidence>
<reference evidence="4 5" key="1">
    <citation type="submission" date="2021-06" db="EMBL/GenBank/DDBJ databases">
        <title>Actinoplanes lichenicola sp. nov., and Actinoplanes ovalisporus sp. nov., isolated from lichen in Thailand.</title>
        <authorList>
            <person name="Saeng-In P."/>
            <person name="Kanchanasin P."/>
            <person name="Yuki M."/>
            <person name="Kudo T."/>
            <person name="Ohkuma M."/>
            <person name="Phongsopitanun W."/>
            <person name="Tanasupawat S."/>
        </authorList>
    </citation>
    <scope>NUCLEOTIDE SEQUENCE [LARGE SCALE GENOMIC DNA]</scope>
    <source>
        <strain evidence="4 5">NBRC 110975</strain>
    </source>
</reference>
<dbReference type="InterPro" id="IPR001647">
    <property type="entry name" value="HTH_TetR"/>
</dbReference>
<dbReference type="InterPro" id="IPR036271">
    <property type="entry name" value="Tet_transcr_reg_TetR-rel_C_sf"/>
</dbReference>
<dbReference type="Proteomes" id="UP001519654">
    <property type="component" value="Unassembled WGS sequence"/>
</dbReference>
<protein>
    <submittedName>
        <fullName evidence="4">TetR family transcriptional regulator</fullName>
    </submittedName>
</protein>
<organism evidence="4 5">
    <name type="scientific">Paractinoplanes bogorensis</name>
    <dbReference type="NCBI Taxonomy" id="1610840"/>
    <lineage>
        <taxon>Bacteria</taxon>
        <taxon>Bacillati</taxon>
        <taxon>Actinomycetota</taxon>
        <taxon>Actinomycetes</taxon>
        <taxon>Micromonosporales</taxon>
        <taxon>Micromonosporaceae</taxon>
        <taxon>Paractinoplanes</taxon>
    </lineage>
</organism>
<dbReference type="InterPro" id="IPR050109">
    <property type="entry name" value="HTH-type_TetR-like_transc_reg"/>
</dbReference>
<dbReference type="Gene3D" id="1.10.357.10">
    <property type="entry name" value="Tetracycline Repressor, domain 2"/>
    <property type="match status" value="1"/>
</dbReference>
<dbReference type="Gene3D" id="1.10.10.60">
    <property type="entry name" value="Homeodomain-like"/>
    <property type="match status" value="1"/>
</dbReference>
<dbReference type="InterPro" id="IPR041678">
    <property type="entry name" value="TetR_C_16"/>
</dbReference>
<keyword evidence="1 2" id="KW-0238">DNA-binding</keyword>
<evidence type="ECO:0000313" key="5">
    <source>
        <dbReference type="Proteomes" id="UP001519654"/>
    </source>
</evidence>
<accession>A0ABS5YXP7</accession>
<proteinExistence type="predicted"/>
<dbReference type="PRINTS" id="PR00455">
    <property type="entry name" value="HTHTETR"/>
</dbReference>
<sequence length="196" mass="21058">MPETRRGRRPGQNDTRRAVLDAARARFAADGFTGTTIRRIATDAGVDAALVMQYFKSKDELFGAVMAVPPDALDRMTDAWPGPAEGIGERVARAFLEVWEADPRTSEPLLAMLRGAAAREAAADQLRDFIEARLMRGAVDHLPDDHDTRLRMAVAAAMLVGIIVARGIVRVPTVADESLDTIAVTAGTALQALLAP</sequence>
<dbReference type="Pfam" id="PF17920">
    <property type="entry name" value="TetR_C_16"/>
    <property type="match status" value="1"/>
</dbReference>
<dbReference type="PANTHER" id="PTHR30055:SF235">
    <property type="entry name" value="TRANSCRIPTIONAL REGULATORY PROTEIN"/>
    <property type="match status" value="1"/>
</dbReference>
<dbReference type="PROSITE" id="PS50977">
    <property type="entry name" value="HTH_TETR_2"/>
    <property type="match status" value="1"/>
</dbReference>
<evidence type="ECO:0000256" key="1">
    <source>
        <dbReference type="ARBA" id="ARBA00023125"/>
    </source>
</evidence>
<gene>
    <name evidence="4" type="ORF">KOI35_32410</name>
</gene>
<dbReference type="EMBL" id="JAHKKG010000011">
    <property type="protein sequence ID" value="MBU2668225.1"/>
    <property type="molecule type" value="Genomic_DNA"/>
</dbReference>
<dbReference type="PANTHER" id="PTHR30055">
    <property type="entry name" value="HTH-TYPE TRANSCRIPTIONAL REGULATOR RUTR"/>
    <property type="match status" value="1"/>
</dbReference>
<dbReference type="Pfam" id="PF00440">
    <property type="entry name" value="TetR_N"/>
    <property type="match status" value="1"/>
</dbReference>
<dbReference type="SUPFAM" id="SSF48498">
    <property type="entry name" value="Tetracyclin repressor-like, C-terminal domain"/>
    <property type="match status" value="1"/>
</dbReference>
<evidence type="ECO:0000313" key="4">
    <source>
        <dbReference type="EMBL" id="MBU2668225.1"/>
    </source>
</evidence>
<dbReference type="RefSeq" id="WP_215792493.1">
    <property type="nucleotide sequence ID" value="NZ_JAHKKG010000011.1"/>
</dbReference>
<name>A0ABS5YXP7_9ACTN</name>
<keyword evidence="5" id="KW-1185">Reference proteome</keyword>